<name>A0A0F8WKJ5_9ZZZZ</name>
<comment type="caution">
    <text evidence="1">The sequence shown here is derived from an EMBL/GenBank/DDBJ whole genome shotgun (WGS) entry which is preliminary data.</text>
</comment>
<gene>
    <name evidence="1" type="ORF">LCGC14_3056790</name>
</gene>
<proteinExistence type="predicted"/>
<dbReference type="EMBL" id="LAZR01064601">
    <property type="protein sequence ID" value="KKK57208.1"/>
    <property type="molecule type" value="Genomic_DNA"/>
</dbReference>
<dbReference type="AlphaFoldDB" id="A0A0F8WKJ5"/>
<feature type="non-terminal residue" evidence="1">
    <location>
        <position position="89"/>
    </location>
</feature>
<accession>A0A0F8WKJ5</accession>
<evidence type="ECO:0000313" key="1">
    <source>
        <dbReference type="EMBL" id="KKK57208.1"/>
    </source>
</evidence>
<sequence length="89" mass="10480">MKLNHILEARVASKHKAPAELVSKPRLQREGDFVWHLYKFFEPGENKTNEKNNPEYRKEIAKVLAGVINDFKKKFPKNKELQNIQTYQA</sequence>
<reference evidence="1" key="1">
    <citation type="journal article" date="2015" name="Nature">
        <title>Complex archaea that bridge the gap between prokaryotes and eukaryotes.</title>
        <authorList>
            <person name="Spang A."/>
            <person name="Saw J.H."/>
            <person name="Jorgensen S.L."/>
            <person name="Zaremba-Niedzwiedzka K."/>
            <person name="Martijn J."/>
            <person name="Lind A.E."/>
            <person name="van Eijk R."/>
            <person name="Schleper C."/>
            <person name="Guy L."/>
            <person name="Ettema T.J."/>
        </authorList>
    </citation>
    <scope>NUCLEOTIDE SEQUENCE</scope>
</reference>
<protein>
    <submittedName>
        <fullName evidence="1">Uncharacterized protein</fullName>
    </submittedName>
</protein>
<organism evidence="1">
    <name type="scientific">marine sediment metagenome</name>
    <dbReference type="NCBI Taxonomy" id="412755"/>
    <lineage>
        <taxon>unclassified sequences</taxon>
        <taxon>metagenomes</taxon>
        <taxon>ecological metagenomes</taxon>
    </lineage>
</organism>